<organism evidence="8 9">
    <name type="scientific">Magallana gigas</name>
    <name type="common">Pacific oyster</name>
    <name type="synonym">Crassostrea gigas</name>
    <dbReference type="NCBI Taxonomy" id="29159"/>
    <lineage>
        <taxon>Eukaryota</taxon>
        <taxon>Metazoa</taxon>
        <taxon>Spiralia</taxon>
        <taxon>Lophotrochozoa</taxon>
        <taxon>Mollusca</taxon>
        <taxon>Bivalvia</taxon>
        <taxon>Autobranchia</taxon>
        <taxon>Pteriomorphia</taxon>
        <taxon>Ostreida</taxon>
        <taxon>Ostreoidea</taxon>
        <taxon>Ostreidae</taxon>
        <taxon>Magallana</taxon>
    </lineage>
</organism>
<feature type="region of interest" description="Disordered" evidence="6">
    <location>
        <begin position="584"/>
        <end position="609"/>
    </location>
</feature>
<evidence type="ECO:0000259" key="7">
    <source>
        <dbReference type="PROSITE" id="PS51722"/>
    </source>
</evidence>
<dbReference type="EnsemblMetazoa" id="G15639.2">
    <property type="protein sequence ID" value="G15639.2:cds"/>
    <property type="gene ID" value="G15639"/>
</dbReference>
<feature type="compositionally biased region" description="Basic and acidic residues" evidence="6">
    <location>
        <begin position="1"/>
        <end position="14"/>
    </location>
</feature>
<dbReference type="OrthoDB" id="342024at2759"/>
<evidence type="ECO:0000256" key="5">
    <source>
        <dbReference type="ARBA" id="ARBA00023134"/>
    </source>
</evidence>
<dbReference type="PANTHER" id="PTHR23115">
    <property type="entry name" value="TRANSLATION FACTOR"/>
    <property type="match status" value="1"/>
</dbReference>
<dbReference type="InterPro" id="IPR009001">
    <property type="entry name" value="Transl_elong_EF1A/Init_IF2_C"/>
</dbReference>
<dbReference type="InterPro" id="IPR009000">
    <property type="entry name" value="Transl_B-barrel_sf"/>
</dbReference>
<dbReference type="InterPro" id="IPR054696">
    <property type="entry name" value="GTP-eEF1A_C"/>
</dbReference>
<evidence type="ECO:0000256" key="6">
    <source>
        <dbReference type="SAM" id="MobiDB-lite"/>
    </source>
</evidence>
<keyword evidence="3" id="KW-0251">Elongation factor</keyword>
<dbReference type="InterPro" id="IPR050100">
    <property type="entry name" value="TRAFAC_GTPase_members"/>
</dbReference>
<dbReference type="SUPFAM" id="SSF50465">
    <property type="entry name" value="EF-Tu/eEF-1alpha/eIF2-gamma C-terminal domain"/>
    <property type="match status" value="1"/>
</dbReference>
<evidence type="ECO:0000256" key="4">
    <source>
        <dbReference type="ARBA" id="ARBA00022917"/>
    </source>
</evidence>
<sequence>MDDQTERDAVDKMMKSGSSSAMSRGTSGTNDATDNAKGKKFDSKTIRKPRSMDGFQEIQFEACSSGRSRSPSVRTDNSIFPSRPPSASTEISPRLPSSLTNRCDNKTPFVNLAMIGPVDSGKSSLAGRFLYSCGAVDEQTLSKTSNEAIIAGKPSLKFAWLLDKLKVERDRNHSIDSKTRRVETSVYNMVVIDCPGHRNYVHNMITGISQSDIVVLVVPAPKKEFELTITKTGQLREFLNIAYSMGIKKLIVVVNKMDATSPPYSQIQYNSCIHLVHRVAQKVGYNPNKVIFVPVSALKDDNITTPTSNMAWYDNWETVSRPGNHVTGVTLLDALHKTQQPTRMNSKPLRVPIHTVYKLGTIGIVAAGRVHAGSIRPQMELSFAPSNRKCSARAIQIYGEITNEGRAGDNVGIQLEGLSTNKIRRGFVCGNLYDDPPHEVKQITAQIRILYHPGNIKKGYSPLLHCHTAMTACTITKIIERTDDRTGLTAEDFPTSLSTGNVGLVEMILLKPICIETFFDYPSLGRIILRDLKQTIAVGVVVKVTKGNIKDMKSLLKKQSQENNIDEDVEKNEIDTAEKYDSLKHFPNNRRNKGQIDGNNENENCNKEQTATKEGIIETIADITEEEIASDLKRTPDLEKKDSIIEKLTPVNKTENNVVDIENDNCENEKENSEGILKLNINLAGSMNENEDLTMEEDV</sequence>
<dbReference type="FunFam" id="2.40.30.10:FF:000005">
    <property type="entry name" value="Elongation factor 1-alpha"/>
    <property type="match status" value="1"/>
</dbReference>
<dbReference type="PROSITE" id="PS51722">
    <property type="entry name" value="G_TR_2"/>
    <property type="match status" value="1"/>
</dbReference>
<keyword evidence="9" id="KW-1185">Reference proteome</keyword>
<dbReference type="GO" id="GO:0005525">
    <property type="term" value="F:GTP binding"/>
    <property type="evidence" value="ECO:0007669"/>
    <property type="project" value="UniProtKB-KW"/>
</dbReference>
<dbReference type="Proteomes" id="UP000005408">
    <property type="component" value="Unassembled WGS sequence"/>
</dbReference>
<reference evidence="8" key="1">
    <citation type="submission" date="2022-08" db="UniProtKB">
        <authorList>
            <consortium name="EnsemblMetazoa"/>
        </authorList>
    </citation>
    <scope>IDENTIFICATION</scope>
    <source>
        <strain evidence="8">05x7-T-G4-1.051#20</strain>
    </source>
</reference>
<evidence type="ECO:0000313" key="9">
    <source>
        <dbReference type="Proteomes" id="UP000005408"/>
    </source>
</evidence>
<evidence type="ECO:0000256" key="1">
    <source>
        <dbReference type="ARBA" id="ARBA00007249"/>
    </source>
</evidence>
<keyword evidence="5" id="KW-0342">GTP-binding</keyword>
<feature type="domain" description="Tr-type G" evidence="7">
    <location>
        <begin position="107"/>
        <end position="349"/>
    </location>
</feature>
<dbReference type="SUPFAM" id="SSF52540">
    <property type="entry name" value="P-loop containing nucleoside triphosphate hydrolases"/>
    <property type="match status" value="1"/>
</dbReference>
<dbReference type="PRINTS" id="PR00315">
    <property type="entry name" value="ELONGATNFCT"/>
</dbReference>
<evidence type="ECO:0000256" key="3">
    <source>
        <dbReference type="ARBA" id="ARBA00022768"/>
    </source>
</evidence>
<dbReference type="SUPFAM" id="SSF50447">
    <property type="entry name" value="Translation proteins"/>
    <property type="match status" value="1"/>
</dbReference>
<keyword evidence="4" id="KW-0648">Protein biosynthesis</keyword>
<evidence type="ECO:0000313" key="8">
    <source>
        <dbReference type="EnsemblMetazoa" id="G15639.2:cds"/>
    </source>
</evidence>
<dbReference type="Gene3D" id="2.40.30.10">
    <property type="entry name" value="Translation factors"/>
    <property type="match status" value="2"/>
</dbReference>
<dbReference type="InterPro" id="IPR027417">
    <property type="entry name" value="P-loop_NTPase"/>
</dbReference>
<dbReference type="Pfam" id="PF22594">
    <property type="entry name" value="GTP-eEF1A_C"/>
    <property type="match status" value="1"/>
</dbReference>
<keyword evidence="2" id="KW-0547">Nucleotide-binding</keyword>
<dbReference type="GO" id="GO:0003746">
    <property type="term" value="F:translation elongation factor activity"/>
    <property type="evidence" value="ECO:0007669"/>
    <property type="project" value="UniProtKB-KW"/>
</dbReference>
<comment type="similarity">
    <text evidence="1">Belongs to the TRAFAC class translation factor GTPase superfamily. Classic translation factor GTPase family. EF-Tu/EF-1A subfamily.</text>
</comment>
<dbReference type="CDD" id="cd03705">
    <property type="entry name" value="EF1_alpha_III"/>
    <property type="match status" value="1"/>
</dbReference>
<protein>
    <recommendedName>
        <fullName evidence="7">Tr-type G domain-containing protein</fullName>
    </recommendedName>
</protein>
<dbReference type="OMA" id="PYTENAR"/>
<feature type="compositionally biased region" description="Polar residues" evidence="6">
    <location>
        <begin position="65"/>
        <end position="99"/>
    </location>
</feature>
<evidence type="ECO:0000256" key="2">
    <source>
        <dbReference type="ARBA" id="ARBA00022741"/>
    </source>
</evidence>
<accession>A0A8W8IUH0</accession>
<dbReference type="Pfam" id="PF00009">
    <property type="entry name" value="GTP_EFTU"/>
    <property type="match status" value="1"/>
</dbReference>
<dbReference type="Gene3D" id="3.40.50.300">
    <property type="entry name" value="P-loop containing nucleotide triphosphate hydrolases"/>
    <property type="match status" value="1"/>
</dbReference>
<dbReference type="InterPro" id="IPR004161">
    <property type="entry name" value="EFTu-like_2"/>
</dbReference>
<dbReference type="Pfam" id="PF03144">
    <property type="entry name" value="GTP_EFTU_D2"/>
    <property type="match status" value="1"/>
</dbReference>
<proteinExistence type="inferred from homology"/>
<dbReference type="GO" id="GO:0003924">
    <property type="term" value="F:GTPase activity"/>
    <property type="evidence" value="ECO:0007669"/>
    <property type="project" value="InterPro"/>
</dbReference>
<feature type="compositionally biased region" description="Basic and acidic residues" evidence="6">
    <location>
        <begin position="34"/>
        <end position="45"/>
    </location>
</feature>
<feature type="compositionally biased region" description="Low complexity" evidence="6">
    <location>
        <begin position="15"/>
        <end position="28"/>
    </location>
</feature>
<dbReference type="AlphaFoldDB" id="A0A8W8IUH0"/>
<dbReference type="InterPro" id="IPR000795">
    <property type="entry name" value="T_Tr_GTP-bd_dom"/>
</dbReference>
<feature type="region of interest" description="Disordered" evidence="6">
    <location>
        <begin position="1"/>
        <end position="99"/>
    </location>
</feature>
<name>A0A8W8IUH0_MAGGI</name>
<feature type="compositionally biased region" description="Polar residues" evidence="6">
    <location>
        <begin position="597"/>
        <end position="609"/>
    </location>
</feature>